<dbReference type="AlphaFoldDB" id="A0A0A1T5J5"/>
<sequence length="225" mass="23457">MGARLNRGRPRARNTLCRDRWRQDLRRSKNATLFAMKVLNDKGRGHVDSVIAAIDEVAADAPKRHCPRGVAMSVSLGFAGSQQSLQQATANLVKKGFFFAASAGNKNKDAEGHSPAGEPLACTVGAMDEDDKMASFSNFGPLVDPQAPGVDVVSAKSGGGSVSMSGTSMACPHVAGQAAVLMSSESIKGDLVCDRLKALALKGVVTGVPDDTTSDLLFNGNPEAE</sequence>
<dbReference type="PROSITE" id="PS00138">
    <property type="entry name" value="SUBTILASE_SER"/>
    <property type="match status" value="1"/>
</dbReference>
<evidence type="ECO:0000256" key="3">
    <source>
        <dbReference type="ARBA" id="ARBA00022801"/>
    </source>
</evidence>
<dbReference type="GO" id="GO:0004252">
    <property type="term" value="F:serine-type endopeptidase activity"/>
    <property type="evidence" value="ECO:0007669"/>
    <property type="project" value="InterPro"/>
</dbReference>
<dbReference type="InterPro" id="IPR000209">
    <property type="entry name" value="Peptidase_S8/S53_dom"/>
</dbReference>
<evidence type="ECO:0000313" key="7">
    <source>
        <dbReference type="EMBL" id="CEJ80599.1"/>
    </source>
</evidence>
<evidence type="ECO:0000256" key="2">
    <source>
        <dbReference type="ARBA" id="ARBA00022670"/>
    </source>
</evidence>
<dbReference type="Proteomes" id="UP000039046">
    <property type="component" value="Unassembled WGS sequence"/>
</dbReference>
<evidence type="ECO:0000256" key="4">
    <source>
        <dbReference type="ARBA" id="ARBA00022825"/>
    </source>
</evidence>
<proteinExistence type="inferred from homology"/>
<accession>A0A0A1T5J5</accession>
<protein>
    <recommendedName>
        <fullName evidence="6">Peptidase S8/S53 domain-containing protein</fullName>
    </recommendedName>
</protein>
<evidence type="ECO:0000256" key="5">
    <source>
        <dbReference type="PROSITE-ProRule" id="PRU01240"/>
    </source>
</evidence>
<dbReference type="InterPro" id="IPR023828">
    <property type="entry name" value="Peptidase_S8_Ser-AS"/>
</dbReference>
<dbReference type="OrthoDB" id="206201at2759"/>
<dbReference type="EMBL" id="CDHN01000001">
    <property type="protein sequence ID" value="CEJ80599.1"/>
    <property type="molecule type" value="Genomic_DNA"/>
</dbReference>
<dbReference type="InterPro" id="IPR050131">
    <property type="entry name" value="Peptidase_S8_subtilisin-like"/>
</dbReference>
<dbReference type="Pfam" id="PF00082">
    <property type="entry name" value="Peptidase_S8"/>
    <property type="match status" value="1"/>
</dbReference>
<evidence type="ECO:0000256" key="1">
    <source>
        <dbReference type="ARBA" id="ARBA00011073"/>
    </source>
</evidence>
<dbReference type="PROSITE" id="PS51892">
    <property type="entry name" value="SUBTILASE"/>
    <property type="match status" value="1"/>
</dbReference>
<dbReference type="InterPro" id="IPR036852">
    <property type="entry name" value="Peptidase_S8/S53_dom_sf"/>
</dbReference>
<keyword evidence="8" id="KW-1185">Reference proteome</keyword>
<dbReference type="Gene3D" id="3.40.50.200">
    <property type="entry name" value="Peptidase S8/S53 domain"/>
    <property type="match status" value="1"/>
</dbReference>
<gene>
    <name evidence="7" type="ORF">VHEMI00774</name>
</gene>
<comment type="caution">
    <text evidence="5">Lacks conserved residue(s) required for the propagation of feature annotation.</text>
</comment>
<evidence type="ECO:0000313" key="8">
    <source>
        <dbReference type="Proteomes" id="UP000039046"/>
    </source>
</evidence>
<keyword evidence="4" id="KW-0720">Serine protease</keyword>
<name>A0A0A1T5J5_9HYPO</name>
<dbReference type="GO" id="GO:0006508">
    <property type="term" value="P:proteolysis"/>
    <property type="evidence" value="ECO:0007669"/>
    <property type="project" value="UniProtKB-KW"/>
</dbReference>
<keyword evidence="2" id="KW-0645">Protease</keyword>
<dbReference type="HOGENOM" id="CLU_107274_0_0_1"/>
<dbReference type="PANTHER" id="PTHR43806:SF58">
    <property type="entry name" value="ALKALINE PROTEASE 1-RELATED"/>
    <property type="match status" value="1"/>
</dbReference>
<comment type="similarity">
    <text evidence="1 5">Belongs to the peptidase S8 family.</text>
</comment>
<organism evidence="7 8">
    <name type="scientific">[Torrubiella] hemipterigena</name>
    <dbReference type="NCBI Taxonomy" id="1531966"/>
    <lineage>
        <taxon>Eukaryota</taxon>
        <taxon>Fungi</taxon>
        <taxon>Dikarya</taxon>
        <taxon>Ascomycota</taxon>
        <taxon>Pezizomycotina</taxon>
        <taxon>Sordariomycetes</taxon>
        <taxon>Hypocreomycetidae</taxon>
        <taxon>Hypocreales</taxon>
        <taxon>Clavicipitaceae</taxon>
        <taxon>Clavicipitaceae incertae sedis</taxon>
        <taxon>'Torrubiella' clade</taxon>
    </lineage>
</organism>
<feature type="domain" description="Peptidase S8/S53" evidence="6">
    <location>
        <begin position="29"/>
        <end position="184"/>
    </location>
</feature>
<evidence type="ECO:0000259" key="6">
    <source>
        <dbReference type="Pfam" id="PF00082"/>
    </source>
</evidence>
<dbReference type="SUPFAM" id="SSF52743">
    <property type="entry name" value="Subtilisin-like"/>
    <property type="match status" value="1"/>
</dbReference>
<dbReference type="PANTHER" id="PTHR43806">
    <property type="entry name" value="PEPTIDASE S8"/>
    <property type="match status" value="1"/>
</dbReference>
<dbReference type="STRING" id="1531966.A0A0A1T5J5"/>
<keyword evidence="3" id="KW-0378">Hydrolase</keyword>
<reference evidence="7 8" key="1">
    <citation type="journal article" date="2015" name="Genome Announc.">
        <title>Draft Genome Sequence and Gene Annotation of the Entomopathogenic Fungus Verticillium hemipterigenum.</title>
        <authorList>
            <person name="Horn F."/>
            <person name="Habel A."/>
            <person name="Scharf D.H."/>
            <person name="Dworschak J."/>
            <person name="Brakhage A.A."/>
            <person name="Guthke R."/>
            <person name="Hertweck C."/>
            <person name="Linde J."/>
        </authorList>
    </citation>
    <scope>NUCLEOTIDE SEQUENCE [LARGE SCALE GENOMIC DNA]</scope>
</reference>